<dbReference type="SUPFAM" id="SSF47576">
    <property type="entry name" value="Calponin-homology domain, CH-domain"/>
    <property type="match status" value="1"/>
</dbReference>
<evidence type="ECO:0000256" key="4">
    <source>
        <dbReference type="PROSITE-ProRule" id="PRU00283"/>
    </source>
</evidence>
<evidence type="ECO:0000313" key="6">
    <source>
        <dbReference type="EMBL" id="ONM27426.1"/>
    </source>
</evidence>
<dbReference type="eggNOG" id="KOG0239">
    <property type="taxonomic scope" value="Eukaryota"/>
</dbReference>
<proteinExistence type="inferred from homology"/>
<dbReference type="Gene3D" id="3.40.850.10">
    <property type="entry name" value="Kinesin motor domain"/>
    <property type="match status" value="1"/>
</dbReference>
<dbReference type="Gene3D" id="1.10.418.10">
    <property type="entry name" value="Calponin-like domain"/>
    <property type="match status" value="1"/>
</dbReference>
<feature type="compositionally biased region" description="Polar residues" evidence="5">
    <location>
        <begin position="332"/>
        <end position="344"/>
    </location>
</feature>
<dbReference type="PROSITE" id="PS50021">
    <property type="entry name" value="CH"/>
    <property type="match status" value="1"/>
</dbReference>
<dbReference type="Pfam" id="PF00307">
    <property type="entry name" value="CH"/>
    <property type="match status" value="1"/>
</dbReference>
<dbReference type="GO" id="GO:0005874">
    <property type="term" value="C:microtubule"/>
    <property type="evidence" value="ECO:0007669"/>
    <property type="project" value="UniProtKB-KW"/>
</dbReference>
<keyword evidence="6" id="KW-0378">Hydrolase</keyword>
<dbReference type="PRINTS" id="PR00380">
    <property type="entry name" value="KINESINHEAVY"/>
</dbReference>
<dbReference type="GO" id="GO:0005524">
    <property type="term" value="F:ATP binding"/>
    <property type="evidence" value="ECO:0007669"/>
    <property type="project" value="UniProtKB-UniRule"/>
</dbReference>
<dbReference type="InterPro" id="IPR027640">
    <property type="entry name" value="Kinesin-like_fam"/>
</dbReference>
<sequence length="832" mass="91307">MASTEQEAAVEAAAVVEEVTRQQGKGCGVAGGGDTVGSWRNIDIAWRKADEAAIRRYEAANWLRRIVGVVCAKDLAEEPSEEEFRIGLRNGIILCNALNKIQPGAVPKVVEVPSDSTAPVDGTALCAYQYFENVRNFLTGMQDLGLTTFEASDLEKGGQGVRVVDCVLAMKSFCDAKHVGKRSPFKYGGIVKPLSGKYVIRKNNEPYMKVMMRSHSAELLRDGISLEQIGLDFSLEPTETTATPDSIRMLVQTVLADKKPEEIPSVVESLLSKVINEYDCRIASQSEVVKDTMEQVKDTMEQVKDTMDTNDCNSVLRMDSPFDTNDTKSLSRVDSPQVESTTPSDLDKATENIKMDEDEQNASSLTEDVSTLVPLPVPVPLSNDIVINIPKIVRNFDQEEKQIQDLKSNMSTVKSFMEQLKLLYSEDLKKLGDHLRIISHAASGYRKVVEENRKLYNQIQDLRGNIRVYCRVRPFHPGKEFPSSSVAGIEDRTITVMVPSKHGKDGKKSFTFNSVFGPLATQADVFTDMQPLVRSVLDGFNVCIFAYGQTGSGKTFTMSGPKILTEEGLGVNYRALNDLFGIQEQRKDTICYEIAVQMMEIYNEQVRDLLQTGGNKTLEIRNNSQNGIAVPDANVVPVRSTADVIDLMNLGQKNRTVCSTAMNDRSSRSHSCLTVHVQGRDLTSGTVLRGCMHLVDLAGSERVDKSEVVGIGLKEAQHINKSLAALGDVIAALAQKSTHVPYRNSKLTQLLQDSLGGQAKTLMFIHIAPEPDAISESISTLKFAERVSTIELGAAKSSKEGGGGGGGEARELKEQVFVYELCFMAFLSLQGL</sequence>
<keyword evidence="3 4" id="KW-0505">Motor protein</keyword>
<feature type="compositionally biased region" description="Basic and acidic residues" evidence="5">
    <location>
        <begin position="345"/>
        <end position="355"/>
    </location>
</feature>
<dbReference type="AlphaFoldDB" id="A0A1D6F886"/>
<dbReference type="GO" id="GO:0007018">
    <property type="term" value="P:microtubule-based movement"/>
    <property type="evidence" value="ECO:0007669"/>
    <property type="project" value="InterPro"/>
</dbReference>
<organism evidence="6">
    <name type="scientific">Zea mays</name>
    <name type="common">Maize</name>
    <dbReference type="NCBI Taxonomy" id="4577"/>
    <lineage>
        <taxon>Eukaryota</taxon>
        <taxon>Viridiplantae</taxon>
        <taxon>Streptophyta</taxon>
        <taxon>Embryophyta</taxon>
        <taxon>Tracheophyta</taxon>
        <taxon>Spermatophyta</taxon>
        <taxon>Magnoliopsida</taxon>
        <taxon>Liliopsida</taxon>
        <taxon>Poales</taxon>
        <taxon>Poaceae</taxon>
        <taxon>PACMAD clade</taxon>
        <taxon>Panicoideae</taxon>
        <taxon>Andropogonodae</taxon>
        <taxon>Andropogoneae</taxon>
        <taxon>Tripsacinae</taxon>
        <taxon>Zea</taxon>
    </lineage>
</organism>
<dbReference type="SMART" id="SM00129">
    <property type="entry name" value="KISc"/>
    <property type="match status" value="1"/>
</dbReference>
<evidence type="ECO:0000256" key="1">
    <source>
        <dbReference type="ARBA" id="ARBA00010899"/>
    </source>
</evidence>
<dbReference type="Pfam" id="PF00225">
    <property type="entry name" value="Kinesin"/>
    <property type="match status" value="1"/>
</dbReference>
<dbReference type="SMART" id="SM00033">
    <property type="entry name" value="CH"/>
    <property type="match status" value="1"/>
</dbReference>
<name>A0A1D6F886_MAIZE</name>
<comment type="similarity">
    <text evidence="1">Belongs to the TRAFAC class myosin-kinesin ATPase superfamily. Kinesin family. KIN-14 subfamily.</text>
</comment>
<keyword evidence="2" id="KW-0493">Microtubule</keyword>
<dbReference type="GO" id="GO:0003777">
    <property type="term" value="F:microtubule motor activity"/>
    <property type="evidence" value="ECO:0007669"/>
    <property type="project" value="InterPro"/>
</dbReference>
<dbReference type="GO" id="GO:0016787">
    <property type="term" value="F:hydrolase activity"/>
    <property type="evidence" value="ECO:0007669"/>
    <property type="project" value="UniProtKB-KW"/>
</dbReference>
<dbReference type="InterPro" id="IPR027417">
    <property type="entry name" value="P-loop_NTPase"/>
</dbReference>
<dbReference type="FunFam" id="3.40.850.10:FF:000178">
    <property type="entry name" value="Kinesin-related protein3"/>
    <property type="match status" value="1"/>
</dbReference>
<evidence type="ECO:0000256" key="3">
    <source>
        <dbReference type="ARBA" id="ARBA00023175"/>
    </source>
</evidence>
<dbReference type="ExpressionAtlas" id="A0A1D6F886">
    <property type="expression patterns" value="baseline and differential"/>
</dbReference>
<dbReference type="PANTHER" id="PTHR47972">
    <property type="entry name" value="KINESIN-LIKE PROTEIN KLP-3"/>
    <property type="match status" value="1"/>
</dbReference>
<dbReference type="PANTHER" id="PTHR47972:SF41">
    <property type="entry name" value="KINESIN-LIKE PROTEIN KIN-14P"/>
    <property type="match status" value="1"/>
</dbReference>
<evidence type="ECO:0000256" key="5">
    <source>
        <dbReference type="SAM" id="MobiDB-lite"/>
    </source>
</evidence>
<gene>
    <name evidence="6" type="ORF">ZEAMMB73_Zm00001d007712</name>
</gene>
<feature type="region of interest" description="Disordered" evidence="5">
    <location>
        <begin position="318"/>
        <end position="367"/>
    </location>
</feature>
<dbReference type="FunFam" id="3.40.850.10:FF:000111">
    <property type="entry name" value="p-loop nucleoside triphosphate hydrolase superfamily protein with CH (Calponin Homology) domain"/>
    <property type="match status" value="1"/>
</dbReference>
<dbReference type="InterPro" id="IPR036961">
    <property type="entry name" value="Kinesin_motor_dom_sf"/>
</dbReference>
<keyword evidence="4" id="KW-0067">ATP-binding</keyword>
<dbReference type="PROSITE" id="PS50067">
    <property type="entry name" value="KINESIN_MOTOR_2"/>
    <property type="match status" value="1"/>
</dbReference>
<evidence type="ECO:0000256" key="2">
    <source>
        <dbReference type="ARBA" id="ARBA00022701"/>
    </source>
</evidence>
<dbReference type="InterPro" id="IPR001752">
    <property type="entry name" value="Kinesin_motor_dom"/>
</dbReference>
<keyword evidence="4" id="KW-0547">Nucleotide-binding</keyword>
<dbReference type="CDD" id="cd21203">
    <property type="entry name" value="CH_AtKIN14-like"/>
    <property type="match status" value="1"/>
</dbReference>
<reference evidence="6" key="1">
    <citation type="submission" date="2015-12" db="EMBL/GenBank/DDBJ databases">
        <title>Update maize B73 reference genome by single molecule sequencing technologies.</title>
        <authorList>
            <consortium name="Maize Genome Sequencing Project"/>
            <person name="Ware D."/>
        </authorList>
    </citation>
    <scope>NUCLEOTIDE SEQUENCE [LARGE SCALE GENOMIC DNA]</scope>
    <source>
        <tissue evidence="6">Seedling</tissue>
    </source>
</reference>
<feature type="binding site" evidence="4">
    <location>
        <begin position="548"/>
        <end position="555"/>
    </location>
    <ligand>
        <name>ATP</name>
        <dbReference type="ChEBI" id="CHEBI:30616"/>
    </ligand>
</feature>
<dbReference type="SUPFAM" id="SSF52540">
    <property type="entry name" value="P-loop containing nucleoside triphosphate hydrolases"/>
    <property type="match status" value="1"/>
</dbReference>
<protein>
    <submittedName>
        <fullName evidence="6">p-loop nucleoside triphosphate hydrolase superfamily protein with CH (Calponin Homology) domain</fullName>
    </submittedName>
</protein>
<dbReference type="InterPro" id="IPR036872">
    <property type="entry name" value="CH_dom_sf"/>
</dbReference>
<dbReference type="GO" id="GO:0008017">
    <property type="term" value="F:microtubule binding"/>
    <property type="evidence" value="ECO:0007669"/>
    <property type="project" value="InterPro"/>
</dbReference>
<dbReference type="EMBL" id="CM007648">
    <property type="protein sequence ID" value="ONM27426.1"/>
    <property type="molecule type" value="Genomic_DNA"/>
</dbReference>
<dbReference type="FunFam" id="1.10.418.10:FF:000069">
    <property type="entry name" value="p-loop nucleoside triphosphate hydrolase superfamily protein with CH (Calponin Homology) domain"/>
    <property type="match status" value="1"/>
</dbReference>
<accession>A0A1D6F886</accession>
<dbReference type="InterPro" id="IPR001715">
    <property type="entry name" value="CH_dom"/>
</dbReference>